<evidence type="ECO:0000256" key="4">
    <source>
        <dbReference type="ARBA" id="ARBA00022989"/>
    </source>
</evidence>
<dbReference type="Proteomes" id="UP001318040">
    <property type="component" value="Chromosome 70"/>
</dbReference>
<evidence type="ECO:0000256" key="2">
    <source>
        <dbReference type="ARBA" id="ARBA00006840"/>
    </source>
</evidence>
<dbReference type="KEGG" id="pmrn:116957117"/>
<dbReference type="InterPro" id="IPR000301">
    <property type="entry name" value="Tetraspanin_animals"/>
</dbReference>
<dbReference type="PIRSF" id="PIRSF002419">
    <property type="entry name" value="Tetraspanin"/>
    <property type="match status" value="1"/>
</dbReference>
<evidence type="ECO:0000256" key="3">
    <source>
        <dbReference type="ARBA" id="ARBA00022692"/>
    </source>
</evidence>
<dbReference type="InterPro" id="IPR018503">
    <property type="entry name" value="Tetraspanin_CS"/>
</dbReference>
<dbReference type="RefSeq" id="XP_032834971.1">
    <property type="nucleotide sequence ID" value="XM_032979080.1"/>
</dbReference>
<evidence type="ECO:0000256" key="5">
    <source>
        <dbReference type="ARBA" id="ARBA00023136"/>
    </source>
</evidence>
<dbReference type="PRINTS" id="PR00259">
    <property type="entry name" value="TMFOUR"/>
</dbReference>
<keyword evidence="7" id="KW-1185">Reference proteome</keyword>
<evidence type="ECO:0000313" key="8">
    <source>
        <dbReference type="RefSeq" id="XP_032834971.1"/>
    </source>
</evidence>
<dbReference type="InterPro" id="IPR018499">
    <property type="entry name" value="Tetraspanin/Peripherin"/>
</dbReference>
<comment type="similarity">
    <text evidence="2 6">Belongs to the tetraspanin (TM4SF) family.</text>
</comment>
<organism evidence="7 8">
    <name type="scientific">Petromyzon marinus</name>
    <name type="common">Sea lamprey</name>
    <dbReference type="NCBI Taxonomy" id="7757"/>
    <lineage>
        <taxon>Eukaryota</taxon>
        <taxon>Metazoa</taxon>
        <taxon>Chordata</taxon>
        <taxon>Craniata</taxon>
        <taxon>Vertebrata</taxon>
        <taxon>Cyclostomata</taxon>
        <taxon>Hyperoartia</taxon>
        <taxon>Petromyzontiformes</taxon>
        <taxon>Petromyzontidae</taxon>
        <taxon>Petromyzon</taxon>
    </lineage>
</organism>
<sequence>MAPSRRLQTKPAIACLKTLLLLYSLVFWVTGLVLLSVGVWGSLSLGPYLALLSEQGAGGGRHRATAPLVLMATGAAILLFGLVGCLATCRGSPCLLKLYAVLLLTVFLAELIAGISGFIFRHEINGLFRSNLKRALDAYSGTSHSGSDGAIDTLQRTLRCCGLNDYEDWWKTPYGEASGVPPSCCVNATDCGAGALGNATSAGTIVYRQGCFTLVTSFMQQHLAVIAGIAFGIAFSQVFGIAISCCLARHINANQYEMV</sequence>
<dbReference type="SUPFAM" id="SSF48652">
    <property type="entry name" value="Tetraspanin"/>
    <property type="match status" value="1"/>
</dbReference>
<feature type="transmembrane region" description="Helical" evidence="6">
    <location>
        <begin position="20"/>
        <end position="45"/>
    </location>
</feature>
<keyword evidence="4 6" id="KW-1133">Transmembrane helix</keyword>
<gene>
    <name evidence="8" type="primary">TSPAN7</name>
</gene>
<comment type="subcellular location">
    <subcellularLocation>
        <location evidence="1 6">Membrane</location>
        <topology evidence="1 6">Multi-pass membrane protein</topology>
    </subcellularLocation>
</comment>
<dbReference type="AlphaFoldDB" id="A0AAJ7UEI2"/>
<proteinExistence type="inferred from homology"/>
<dbReference type="InterPro" id="IPR008952">
    <property type="entry name" value="Tetraspanin_EC2_sf"/>
</dbReference>
<dbReference type="PANTHER" id="PTHR19282:SF252">
    <property type="entry name" value="TETRASPANIN"/>
    <property type="match status" value="1"/>
</dbReference>
<dbReference type="PANTHER" id="PTHR19282">
    <property type="entry name" value="TETRASPANIN"/>
    <property type="match status" value="1"/>
</dbReference>
<name>A0AAJ7UEI2_PETMA</name>
<protein>
    <recommendedName>
        <fullName evidence="6">Tetraspanin</fullName>
    </recommendedName>
</protein>
<keyword evidence="5 6" id="KW-0472">Membrane</keyword>
<feature type="transmembrane region" description="Helical" evidence="6">
    <location>
        <begin position="98"/>
        <end position="120"/>
    </location>
</feature>
<dbReference type="PROSITE" id="PS00421">
    <property type="entry name" value="TM4_1"/>
    <property type="match status" value="1"/>
</dbReference>
<dbReference type="GO" id="GO:0005886">
    <property type="term" value="C:plasma membrane"/>
    <property type="evidence" value="ECO:0007669"/>
    <property type="project" value="TreeGrafter"/>
</dbReference>
<evidence type="ECO:0000256" key="6">
    <source>
        <dbReference type="RuleBase" id="RU361218"/>
    </source>
</evidence>
<keyword evidence="3 6" id="KW-0812">Transmembrane</keyword>
<reference evidence="8" key="1">
    <citation type="submission" date="2025-08" db="UniProtKB">
        <authorList>
            <consortium name="RefSeq"/>
        </authorList>
    </citation>
    <scope>IDENTIFICATION</scope>
    <source>
        <tissue evidence="8">Sperm</tissue>
    </source>
</reference>
<dbReference type="Gene3D" id="1.10.1450.10">
    <property type="entry name" value="Tetraspanin"/>
    <property type="match status" value="1"/>
</dbReference>
<accession>A0AAJ7UEI2</accession>
<evidence type="ECO:0000313" key="7">
    <source>
        <dbReference type="Proteomes" id="UP001318040"/>
    </source>
</evidence>
<feature type="transmembrane region" description="Helical" evidence="6">
    <location>
        <begin position="65"/>
        <end position="86"/>
    </location>
</feature>
<evidence type="ECO:0000256" key="1">
    <source>
        <dbReference type="ARBA" id="ARBA00004141"/>
    </source>
</evidence>
<dbReference type="Pfam" id="PF00335">
    <property type="entry name" value="Tetraspanin"/>
    <property type="match status" value="1"/>
</dbReference>
<feature type="transmembrane region" description="Helical" evidence="6">
    <location>
        <begin position="223"/>
        <end position="248"/>
    </location>
</feature>